<name>A0ABM0MCP2_SACKO</name>
<reference evidence="4" key="1">
    <citation type="submission" date="2025-08" db="UniProtKB">
        <authorList>
            <consortium name="RefSeq"/>
        </authorList>
    </citation>
    <scope>IDENTIFICATION</scope>
    <source>
        <tissue evidence="4">Testes</tissue>
    </source>
</reference>
<accession>A0ABM0MCP2</accession>
<dbReference type="InterPro" id="IPR051589">
    <property type="entry name" value="Sialate-O-sulfotransferase"/>
</dbReference>
<evidence type="ECO:0000313" key="3">
    <source>
        <dbReference type="Proteomes" id="UP000694865"/>
    </source>
</evidence>
<feature type="domain" description="Sulfotransferase" evidence="2">
    <location>
        <begin position="1"/>
        <end position="112"/>
    </location>
</feature>
<dbReference type="RefSeq" id="XP_006817783.1">
    <property type="nucleotide sequence ID" value="XM_006817720.1"/>
</dbReference>
<protein>
    <submittedName>
        <fullName evidence="4">WSC domain-containing protein 1-like</fullName>
    </submittedName>
</protein>
<proteinExistence type="inferred from homology"/>
<evidence type="ECO:0000313" key="4">
    <source>
        <dbReference type="RefSeq" id="XP_006817783.1"/>
    </source>
</evidence>
<keyword evidence="3" id="KW-1185">Reference proteome</keyword>
<dbReference type="SUPFAM" id="SSF52540">
    <property type="entry name" value="P-loop containing nucleoside triphosphate hydrolases"/>
    <property type="match status" value="1"/>
</dbReference>
<comment type="similarity">
    <text evidence="1">Belongs to the WSCD family.</text>
</comment>
<dbReference type="PANTHER" id="PTHR45964">
    <property type="entry name" value="WSCD FAMILY MEMBER CG9164"/>
    <property type="match status" value="1"/>
</dbReference>
<dbReference type="GeneID" id="102800544"/>
<dbReference type="PANTHER" id="PTHR45964:SF9">
    <property type="entry name" value="SULFOTRANSFERASE"/>
    <property type="match status" value="1"/>
</dbReference>
<evidence type="ECO:0000256" key="1">
    <source>
        <dbReference type="ARBA" id="ARBA00010236"/>
    </source>
</evidence>
<organism evidence="3 4">
    <name type="scientific">Saccoglossus kowalevskii</name>
    <name type="common">Acorn worm</name>
    <dbReference type="NCBI Taxonomy" id="10224"/>
    <lineage>
        <taxon>Eukaryota</taxon>
        <taxon>Metazoa</taxon>
        <taxon>Hemichordata</taxon>
        <taxon>Enteropneusta</taxon>
        <taxon>Harrimaniidae</taxon>
        <taxon>Saccoglossus</taxon>
    </lineage>
</organism>
<dbReference type="Proteomes" id="UP000694865">
    <property type="component" value="Unplaced"/>
</dbReference>
<dbReference type="Pfam" id="PF00685">
    <property type="entry name" value="Sulfotransfer_1"/>
    <property type="match status" value="1"/>
</dbReference>
<evidence type="ECO:0000259" key="2">
    <source>
        <dbReference type="Pfam" id="PF00685"/>
    </source>
</evidence>
<dbReference type="Gene3D" id="3.40.50.300">
    <property type="entry name" value="P-loop containing nucleotide triphosphate hydrolases"/>
    <property type="match status" value="1"/>
</dbReference>
<dbReference type="InterPro" id="IPR000863">
    <property type="entry name" value="Sulfotransferase_dom"/>
</dbReference>
<dbReference type="InterPro" id="IPR027417">
    <property type="entry name" value="P-loop_NTPase"/>
</dbReference>
<sequence>MRNPYDACISEYNRKTTGQNHTGVVDWSADITNERKWIRTVQNRTRVWKDVATAWLEHYHHPIHVCYYEDLVSDPIGETERILQFLNITERRVDCLKSNLEGKFHRKSEVDRSLQYAAFNEKMRRKLDRAIESISIMLVLRGWKPIPRTELKYLNI</sequence>
<gene>
    <name evidence="4" type="primary">LOC102800544</name>
</gene>